<name>A0A6J5GTW6_9BURK</name>
<protein>
    <submittedName>
        <fullName evidence="1">Uncharacterized protein</fullName>
    </submittedName>
</protein>
<sequence>MTEALHLQRQFSSKDFAALRAFVQRLPPSTIARTYYDIDEDPHAATPGAMERYLRDWRQRCRSSARCPSSCGRTYAGACDVEALWPRTSAGELFMPRWLLLGDSGLRREEAAGARREALRPFLADDGTDV</sequence>
<reference evidence="1 2" key="1">
    <citation type="submission" date="2020-04" db="EMBL/GenBank/DDBJ databases">
        <authorList>
            <person name="De Canck E."/>
        </authorList>
    </citation>
    <scope>NUCLEOTIDE SEQUENCE [LARGE SCALE GENOMIC DNA]</scope>
    <source>
        <strain evidence="1 2">LMG 28688</strain>
    </source>
</reference>
<dbReference type="EMBL" id="CADIKL010000045">
    <property type="protein sequence ID" value="CAB3805181.1"/>
    <property type="molecule type" value="Genomic_DNA"/>
</dbReference>
<keyword evidence="2" id="KW-1185">Reference proteome</keyword>
<dbReference type="RefSeq" id="WP_175197804.1">
    <property type="nucleotide sequence ID" value="NZ_CADIKL010000045.1"/>
</dbReference>
<proteinExistence type="predicted"/>
<dbReference type="Proteomes" id="UP000494119">
    <property type="component" value="Unassembled WGS sequence"/>
</dbReference>
<gene>
    <name evidence="1" type="ORF">LMG28688_06134</name>
</gene>
<evidence type="ECO:0000313" key="2">
    <source>
        <dbReference type="Proteomes" id="UP000494119"/>
    </source>
</evidence>
<organism evidence="1 2">
    <name type="scientific">Paraburkholderia caffeinitolerans</name>
    <dbReference type="NCBI Taxonomy" id="1723730"/>
    <lineage>
        <taxon>Bacteria</taxon>
        <taxon>Pseudomonadati</taxon>
        <taxon>Pseudomonadota</taxon>
        <taxon>Betaproteobacteria</taxon>
        <taxon>Burkholderiales</taxon>
        <taxon>Burkholderiaceae</taxon>
        <taxon>Paraburkholderia</taxon>
    </lineage>
</organism>
<evidence type="ECO:0000313" key="1">
    <source>
        <dbReference type="EMBL" id="CAB3805181.1"/>
    </source>
</evidence>
<accession>A0A6J5GTW6</accession>
<dbReference type="AlphaFoldDB" id="A0A6J5GTW6"/>